<proteinExistence type="predicted"/>
<sequence length="307" mass="35600">MMNPIADGEKMQYLFTSMSEHIAQHFKDYIQLHYQQVLLLKEDEQGIHVYLDTQAITNSDSQYLIQTIEQEAKHFQQNPFDLRYEEASWEQGKTQRLSILWQPWLKIIPHQLNQLQQALVATKFTSLITILCSIIYLLTLMPFASTIFMTLHFPSSPFSEEGLYQPWRYFSHAFVHLSIWHFLFNLTWWQIFAGIIERRCGSVKLVFLFLSTAILSGFAQYLDTGVNFFGLSGVVYAVLGYVLVQSRFQPKQFPLPAGFGWFLFIGIVSGFISPYFGVYFGNTAHISGLFIGCIWAWADILRKNNKV</sequence>
<keyword evidence="5" id="KW-1133">Transmembrane helix</keyword>
<dbReference type="InterPro" id="IPR035952">
    <property type="entry name" value="Rhomboid-like_sf"/>
</dbReference>
<evidence type="ECO:0000256" key="4">
    <source>
        <dbReference type="ARBA" id="ARBA00022692"/>
    </source>
</evidence>
<dbReference type="InterPro" id="IPR022732">
    <property type="entry name" value="Peptidase_S54_GlpG_N"/>
</dbReference>
<keyword evidence="3" id="KW-0997">Cell inner membrane</keyword>
<evidence type="ECO:0000313" key="9">
    <source>
        <dbReference type="EMBL" id="QDJ15057.1"/>
    </source>
</evidence>
<feature type="domain" description="Peptidase S54 GlpG peptidase N-terminal" evidence="8">
    <location>
        <begin position="11"/>
        <end position="95"/>
    </location>
</feature>
<dbReference type="EMBL" id="CP022011">
    <property type="protein sequence ID" value="QDJ15057.1"/>
    <property type="molecule type" value="Genomic_DNA"/>
</dbReference>
<keyword evidence="10" id="KW-1185">Reference proteome</keyword>
<evidence type="ECO:0000256" key="2">
    <source>
        <dbReference type="ARBA" id="ARBA00022475"/>
    </source>
</evidence>
<gene>
    <name evidence="9" type="ORF">CEP48_06265</name>
</gene>
<dbReference type="AlphaFoldDB" id="A0A8E3MGL2"/>
<keyword evidence="6" id="KW-0472">Membrane</keyword>
<evidence type="ECO:0000256" key="5">
    <source>
        <dbReference type="ARBA" id="ARBA00022989"/>
    </source>
</evidence>
<dbReference type="SUPFAM" id="SSF144091">
    <property type="entry name" value="Rhomboid-like"/>
    <property type="match status" value="1"/>
</dbReference>
<organism evidence="9 10">
    <name type="scientific">Mergibacter septicus</name>
    <dbReference type="NCBI Taxonomy" id="221402"/>
    <lineage>
        <taxon>Bacteria</taxon>
        <taxon>Pseudomonadati</taxon>
        <taxon>Pseudomonadota</taxon>
        <taxon>Gammaproteobacteria</taxon>
        <taxon>Pasteurellales</taxon>
        <taxon>Pasteurellaceae</taxon>
        <taxon>Mergibacter</taxon>
    </lineage>
</organism>
<evidence type="ECO:0000256" key="1">
    <source>
        <dbReference type="ARBA" id="ARBA00004141"/>
    </source>
</evidence>
<name>A0A8E3MGL2_9PAST</name>
<evidence type="ECO:0000259" key="7">
    <source>
        <dbReference type="Pfam" id="PF01694"/>
    </source>
</evidence>
<evidence type="ECO:0000259" key="8">
    <source>
        <dbReference type="Pfam" id="PF12122"/>
    </source>
</evidence>
<dbReference type="Pfam" id="PF12122">
    <property type="entry name" value="Rhomboid_N"/>
    <property type="match status" value="1"/>
</dbReference>
<comment type="subcellular location">
    <subcellularLocation>
        <location evidence="1">Membrane</location>
        <topology evidence="1">Multi-pass membrane protein</topology>
    </subcellularLocation>
</comment>
<dbReference type="GO" id="GO:0004252">
    <property type="term" value="F:serine-type endopeptidase activity"/>
    <property type="evidence" value="ECO:0007669"/>
    <property type="project" value="InterPro"/>
</dbReference>
<dbReference type="RefSeq" id="WP_261920422.1">
    <property type="nucleotide sequence ID" value="NZ_CP022011.1"/>
</dbReference>
<dbReference type="GO" id="GO:0016020">
    <property type="term" value="C:membrane"/>
    <property type="evidence" value="ECO:0007669"/>
    <property type="project" value="UniProtKB-SubCell"/>
</dbReference>
<accession>A0A8E3MGL2</accession>
<keyword evidence="4" id="KW-0812">Transmembrane</keyword>
<dbReference type="PANTHER" id="PTHR43066">
    <property type="entry name" value="RHOMBOID-RELATED PROTEIN"/>
    <property type="match status" value="1"/>
</dbReference>
<dbReference type="Gene3D" id="1.20.1540.10">
    <property type="entry name" value="Rhomboid-like"/>
    <property type="match status" value="1"/>
</dbReference>
<evidence type="ECO:0000256" key="3">
    <source>
        <dbReference type="ARBA" id="ARBA00022519"/>
    </source>
</evidence>
<dbReference type="Proteomes" id="UP000955338">
    <property type="component" value="Chromosome"/>
</dbReference>
<evidence type="ECO:0000313" key="10">
    <source>
        <dbReference type="Proteomes" id="UP000955338"/>
    </source>
</evidence>
<dbReference type="Pfam" id="PF01694">
    <property type="entry name" value="Rhomboid"/>
    <property type="match status" value="1"/>
</dbReference>
<dbReference type="InterPro" id="IPR022764">
    <property type="entry name" value="Peptidase_S54_rhomboid_dom"/>
</dbReference>
<evidence type="ECO:0000256" key="6">
    <source>
        <dbReference type="ARBA" id="ARBA00023136"/>
    </source>
</evidence>
<keyword evidence="2" id="KW-1003">Cell membrane</keyword>
<dbReference type="PANTHER" id="PTHR43066:SF26">
    <property type="entry name" value="RHOMBOID PROTEASE GLPG"/>
    <property type="match status" value="1"/>
</dbReference>
<protein>
    <submittedName>
        <fullName evidence="9">Uncharacterized protein</fullName>
    </submittedName>
</protein>
<feature type="domain" description="Peptidase S54 rhomboid" evidence="7">
    <location>
        <begin position="165"/>
        <end position="299"/>
    </location>
</feature>
<reference evidence="9" key="1">
    <citation type="submission" date="2017-06" db="EMBL/GenBank/DDBJ databases">
        <title>Genome sequencing of pathogenic and non-pathogenic strains within Bisgaard taxon 40.</title>
        <authorList>
            <person name="Ladner J.T."/>
            <person name="Lovett S.P."/>
            <person name="Koroleva G."/>
            <person name="Lorch J.M."/>
        </authorList>
    </citation>
    <scope>NUCLEOTIDE SEQUENCE</scope>
    <source>
        <strain evidence="9">27576-1-I1</strain>
    </source>
</reference>